<dbReference type="RefSeq" id="WP_307063641.1">
    <property type="nucleotide sequence ID" value="NZ_JAUSUH010000012.1"/>
</dbReference>
<keyword evidence="2" id="KW-1185">Reference proteome</keyword>
<sequence length="110" mass="11714">MGFTVYAIHGAEAGKLETVKAEMLSLGAPTIKVVDCGDHYMALEGSHRLAAAHALGIIPALEILEQNDDLDISGFDWFDGANWSATVYPAGEVAGELFSPAQAVDYRFDA</sequence>
<organism evidence="1 2">
    <name type="scientific">Ancylobacter vacuolatus</name>
    <dbReference type="NCBI Taxonomy" id="223389"/>
    <lineage>
        <taxon>Bacteria</taxon>
        <taxon>Pseudomonadati</taxon>
        <taxon>Pseudomonadota</taxon>
        <taxon>Alphaproteobacteria</taxon>
        <taxon>Hyphomicrobiales</taxon>
        <taxon>Xanthobacteraceae</taxon>
        <taxon>Ancylobacter</taxon>
    </lineage>
</organism>
<dbReference type="EMBL" id="JAUSUH010000012">
    <property type="protein sequence ID" value="MDQ0349716.1"/>
    <property type="molecule type" value="Genomic_DNA"/>
</dbReference>
<evidence type="ECO:0000313" key="1">
    <source>
        <dbReference type="EMBL" id="MDQ0349716.1"/>
    </source>
</evidence>
<name>A0ABU0DMN8_9HYPH</name>
<protein>
    <recommendedName>
        <fullName evidence="3">ParB-like nuclease domain-containing protein</fullName>
    </recommendedName>
</protein>
<comment type="caution">
    <text evidence="1">The sequence shown here is derived from an EMBL/GenBank/DDBJ whole genome shotgun (WGS) entry which is preliminary data.</text>
</comment>
<accession>A0ABU0DMN8</accession>
<dbReference type="Proteomes" id="UP001238467">
    <property type="component" value="Unassembled WGS sequence"/>
</dbReference>
<proteinExistence type="predicted"/>
<evidence type="ECO:0000313" key="2">
    <source>
        <dbReference type="Proteomes" id="UP001238467"/>
    </source>
</evidence>
<reference evidence="1 2" key="1">
    <citation type="submission" date="2023-07" db="EMBL/GenBank/DDBJ databases">
        <title>Genomic Encyclopedia of Type Strains, Phase IV (KMG-IV): sequencing the most valuable type-strain genomes for metagenomic binning, comparative biology and taxonomic classification.</title>
        <authorList>
            <person name="Goeker M."/>
        </authorList>
    </citation>
    <scope>NUCLEOTIDE SEQUENCE [LARGE SCALE GENOMIC DNA]</scope>
    <source>
        <strain evidence="1 2">DSM 1277</strain>
    </source>
</reference>
<gene>
    <name evidence="1" type="ORF">J2S76_004167</name>
</gene>
<evidence type="ECO:0008006" key="3">
    <source>
        <dbReference type="Google" id="ProtNLM"/>
    </source>
</evidence>